<dbReference type="InterPro" id="IPR034133">
    <property type="entry name" value="Chemokine_CC_DCCL"/>
</dbReference>
<keyword evidence="6" id="KW-1015">Disulfide bond</keyword>
<keyword evidence="8" id="KW-0145">Chemotaxis</keyword>
<gene>
    <name evidence="11" type="primary">CCL20</name>
</gene>
<keyword evidence="10" id="KW-1185">Reference proteome</keyword>
<sequence length="104" mass="12030">MIMTGLYQKTTALIILMGLLLLLSTGEAERNRDCCLSYTKKPLPKRIIRGYMEQLSGEVCDINAVIFYTKNGFRACADPKDMWVQKYLHWLSGKLKRMSHSQHF</sequence>
<evidence type="ECO:0000256" key="3">
    <source>
        <dbReference type="ARBA" id="ARBA00022514"/>
    </source>
</evidence>
<evidence type="ECO:0000256" key="4">
    <source>
        <dbReference type="ARBA" id="ARBA00022525"/>
    </source>
</evidence>
<evidence type="ECO:0000313" key="11">
    <source>
        <dbReference type="RefSeq" id="XP_072852107.1"/>
    </source>
</evidence>
<dbReference type="Proteomes" id="UP001652642">
    <property type="component" value="Chromosome 3"/>
</dbReference>
<comment type="subcellular location">
    <subcellularLocation>
        <location evidence="1 8">Secreted</location>
    </subcellularLocation>
</comment>
<evidence type="ECO:0000256" key="1">
    <source>
        <dbReference type="ARBA" id="ARBA00004613"/>
    </source>
</evidence>
<keyword evidence="4 8" id="KW-0964">Secreted</keyword>
<keyword evidence="5 8" id="KW-0732">Signal</keyword>
<keyword evidence="7" id="KW-0395">Inflammatory response</keyword>
<evidence type="ECO:0000313" key="10">
    <source>
        <dbReference type="Proteomes" id="UP001652642"/>
    </source>
</evidence>
<dbReference type="RefSeq" id="XP_072852107.1">
    <property type="nucleotide sequence ID" value="XM_072996006.1"/>
</dbReference>
<dbReference type="Gene3D" id="2.40.50.40">
    <property type="match status" value="1"/>
</dbReference>
<dbReference type="Pfam" id="PF00048">
    <property type="entry name" value="IL8"/>
    <property type="match status" value="1"/>
</dbReference>
<comment type="similarity">
    <text evidence="2 8">Belongs to the intercrine beta (chemokine CC) family.</text>
</comment>
<dbReference type="InterPro" id="IPR001811">
    <property type="entry name" value="Chemokine_IL8-like_dom"/>
</dbReference>
<evidence type="ECO:0000256" key="2">
    <source>
        <dbReference type="ARBA" id="ARBA00010868"/>
    </source>
</evidence>
<dbReference type="PANTHER" id="PTHR12015">
    <property type="entry name" value="SMALL INDUCIBLE CYTOKINE A"/>
    <property type="match status" value="1"/>
</dbReference>
<feature type="domain" description="Chemokine interleukin-8-like" evidence="9">
    <location>
        <begin position="31"/>
        <end position="91"/>
    </location>
</feature>
<dbReference type="PROSITE" id="PS00472">
    <property type="entry name" value="SMALL_CYTOKINES_CC"/>
    <property type="match status" value="1"/>
</dbReference>
<keyword evidence="3 8" id="KW-0202">Cytokine</keyword>
<dbReference type="SMART" id="SM00199">
    <property type="entry name" value="SCY"/>
    <property type="match status" value="1"/>
</dbReference>
<dbReference type="InterPro" id="IPR000827">
    <property type="entry name" value="Chemokine_CC_CS"/>
</dbReference>
<dbReference type="CDD" id="cd01119">
    <property type="entry name" value="Chemokine_CC_DCCL"/>
    <property type="match status" value="1"/>
</dbReference>
<organism evidence="10 11">
    <name type="scientific">Pogona vitticeps</name>
    <name type="common">central bearded dragon</name>
    <dbReference type="NCBI Taxonomy" id="103695"/>
    <lineage>
        <taxon>Eukaryota</taxon>
        <taxon>Metazoa</taxon>
        <taxon>Chordata</taxon>
        <taxon>Craniata</taxon>
        <taxon>Vertebrata</taxon>
        <taxon>Euteleostomi</taxon>
        <taxon>Lepidosauria</taxon>
        <taxon>Squamata</taxon>
        <taxon>Bifurcata</taxon>
        <taxon>Unidentata</taxon>
        <taxon>Episquamata</taxon>
        <taxon>Toxicofera</taxon>
        <taxon>Iguania</taxon>
        <taxon>Acrodonta</taxon>
        <taxon>Agamidae</taxon>
        <taxon>Amphibolurinae</taxon>
        <taxon>Pogona</taxon>
    </lineage>
</organism>
<protein>
    <recommendedName>
        <fullName evidence="8">C-C motif chemokine</fullName>
    </recommendedName>
</protein>
<evidence type="ECO:0000256" key="5">
    <source>
        <dbReference type="ARBA" id="ARBA00022729"/>
    </source>
</evidence>
<feature type="signal peptide" evidence="8">
    <location>
        <begin position="1"/>
        <end position="28"/>
    </location>
</feature>
<feature type="chain" id="PRO_5045002834" description="C-C motif chemokine" evidence="8">
    <location>
        <begin position="29"/>
        <end position="104"/>
    </location>
</feature>
<proteinExistence type="inferred from homology"/>
<accession>A0ABM5G377</accession>
<evidence type="ECO:0000259" key="9">
    <source>
        <dbReference type="SMART" id="SM00199"/>
    </source>
</evidence>
<name>A0ABM5G377_9SAUR</name>
<evidence type="ECO:0000256" key="8">
    <source>
        <dbReference type="RuleBase" id="RU361150"/>
    </source>
</evidence>
<evidence type="ECO:0000256" key="7">
    <source>
        <dbReference type="ARBA" id="ARBA00023198"/>
    </source>
</evidence>
<reference evidence="11" key="1">
    <citation type="submission" date="2025-08" db="UniProtKB">
        <authorList>
            <consortium name="RefSeq"/>
        </authorList>
    </citation>
    <scope>IDENTIFICATION</scope>
</reference>
<dbReference type="GeneID" id="110078453"/>
<dbReference type="SUPFAM" id="SSF54117">
    <property type="entry name" value="Interleukin 8-like chemokines"/>
    <property type="match status" value="1"/>
</dbReference>
<dbReference type="InterPro" id="IPR039809">
    <property type="entry name" value="Chemokine_b/g/d"/>
</dbReference>
<evidence type="ECO:0000256" key="6">
    <source>
        <dbReference type="ARBA" id="ARBA00023157"/>
    </source>
</evidence>
<dbReference type="PANTHER" id="PTHR12015:SF108">
    <property type="entry name" value="C-C MOTIF CHEMOKINE 20"/>
    <property type="match status" value="1"/>
</dbReference>
<dbReference type="InterPro" id="IPR036048">
    <property type="entry name" value="Interleukin_8-like_sf"/>
</dbReference>